<name>A0A2S4W743_9BASI</name>
<feature type="compositionally biased region" description="Polar residues" evidence="1">
    <location>
        <begin position="30"/>
        <end position="42"/>
    </location>
</feature>
<proteinExistence type="predicted"/>
<sequence>MNTRAPRIKVVGSLSSLFVIHKSSDSNPVIQTRKSENKTNPLVKNRNPEVDPNMLGGTAWPLDHRSDPTIQLSYAAVAKKAVGAKAGKGKAAQLPTRRSLRLLERANHLPIASSSSSNSVNNLPTAAHTTWLKNSLATVSLAGSATQAHLYPVHRSKPTYAAAVVATSSSKRPRSSIAGNTVAALPNVPAADTTWSKDSLAGSATQARLSPVHCLKPTYAAVVVATAAPLAKQTINAPDTTEALSTLLTDLSNQLTQSSGQHN</sequence>
<protein>
    <submittedName>
        <fullName evidence="2">Uncharacterized protein</fullName>
    </submittedName>
</protein>
<dbReference type="VEuPathDB" id="FungiDB:PSTT_00364"/>
<organism evidence="2 3">
    <name type="scientific">Puccinia striiformis</name>
    <dbReference type="NCBI Taxonomy" id="27350"/>
    <lineage>
        <taxon>Eukaryota</taxon>
        <taxon>Fungi</taxon>
        <taxon>Dikarya</taxon>
        <taxon>Basidiomycota</taxon>
        <taxon>Pucciniomycotina</taxon>
        <taxon>Pucciniomycetes</taxon>
        <taxon>Pucciniales</taxon>
        <taxon>Pucciniaceae</taxon>
        <taxon>Puccinia</taxon>
    </lineage>
</organism>
<dbReference type="Proteomes" id="UP000239156">
    <property type="component" value="Unassembled WGS sequence"/>
</dbReference>
<comment type="caution">
    <text evidence="2">The sequence shown here is derived from an EMBL/GenBank/DDBJ whole genome shotgun (WGS) entry which is preliminary data.</text>
</comment>
<accession>A0A2S4W743</accession>
<reference evidence="2" key="1">
    <citation type="submission" date="2017-12" db="EMBL/GenBank/DDBJ databases">
        <title>Gene loss provides genomic basis for host adaptation in cereal stripe rust fungi.</title>
        <authorList>
            <person name="Xia C."/>
        </authorList>
    </citation>
    <scope>NUCLEOTIDE SEQUENCE [LARGE SCALE GENOMIC DNA]</scope>
    <source>
        <strain evidence="2">93-210</strain>
    </source>
</reference>
<evidence type="ECO:0000313" key="3">
    <source>
        <dbReference type="Proteomes" id="UP000239156"/>
    </source>
</evidence>
<evidence type="ECO:0000256" key="1">
    <source>
        <dbReference type="SAM" id="MobiDB-lite"/>
    </source>
</evidence>
<dbReference type="VEuPathDB" id="FungiDB:PSHT_07363"/>
<evidence type="ECO:0000313" key="2">
    <source>
        <dbReference type="EMBL" id="POW17595.1"/>
    </source>
</evidence>
<dbReference type="EMBL" id="PKSL01000002">
    <property type="protein sequence ID" value="POW17595.1"/>
    <property type="molecule type" value="Genomic_DNA"/>
</dbReference>
<dbReference type="AlphaFoldDB" id="A0A2S4W743"/>
<gene>
    <name evidence="2" type="ORF">PSTT_00364</name>
</gene>
<keyword evidence="3" id="KW-1185">Reference proteome</keyword>
<feature type="region of interest" description="Disordered" evidence="1">
    <location>
        <begin position="30"/>
        <end position="53"/>
    </location>
</feature>